<gene>
    <name evidence="1" type="ORF">AG0111_0g9982</name>
</gene>
<protein>
    <submittedName>
        <fullName evidence="1">Uncharacterized protein</fullName>
    </submittedName>
</protein>
<keyword evidence="2" id="KW-1185">Reference proteome</keyword>
<dbReference type="EMBL" id="PDWZ02000010">
    <property type="protein sequence ID" value="KAB2101858.1"/>
    <property type="molecule type" value="Genomic_DNA"/>
</dbReference>
<proteinExistence type="predicted"/>
<dbReference type="Proteomes" id="UP000293547">
    <property type="component" value="Unassembled WGS sequence"/>
</dbReference>
<sequence>MPHQRVVQSEADVELGDKGNLRGHIAAQVKFETSKNRPR</sequence>
<reference evidence="1 2" key="1">
    <citation type="journal article" date="2019" name="bioRxiv">
        <title>Genomics, evolutionary history and diagnostics of the Alternaria alternata species group including apple and Asian pear pathotypes.</title>
        <authorList>
            <person name="Armitage A.D."/>
            <person name="Cockerton H.M."/>
            <person name="Sreenivasaprasad S."/>
            <person name="Woodhall J.W."/>
            <person name="Lane C.R."/>
            <person name="Harrison R.J."/>
            <person name="Clarkson J.P."/>
        </authorList>
    </citation>
    <scope>NUCLEOTIDE SEQUENCE [LARGE SCALE GENOMIC DNA]</scope>
    <source>
        <strain evidence="1 2">FERA 650</strain>
    </source>
</reference>
<comment type="caution">
    <text evidence="1">The sequence shown here is derived from an EMBL/GenBank/DDBJ whole genome shotgun (WGS) entry which is preliminary data.</text>
</comment>
<organism evidence="1 2">
    <name type="scientific">Alternaria gaisen</name>
    <dbReference type="NCBI Taxonomy" id="167740"/>
    <lineage>
        <taxon>Eukaryota</taxon>
        <taxon>Fungi</taxon>
        <taxon>Dikarya</taxon>
        <taxon>Ascomycota</taxon>
        <taxon>Pezizomycotina</taxon>
        <taxon>Dothideomycetes</taxon>
        <taxon>Pleosporomycetidae</taxon>
        <taxon>Pleosporales</taxon>
        <taxon>Pleosporineae</taxon>
        <taxon>Pleosporaceae</taxon>
        <taxon>Alternaria</taxon>
        <taxon>Alternaria sect. Alternaria</taxon>
    </lineage>
</organism>
<evidence type="ECO:0000313" key="2">
    <source>
        <dbReference type="Proteomes" id="UP000293547"/>
    </source>
</evidence>
<evidence type="ECO:0000313" key="1">
    <source>
        <dbReference type="EMBL" id="KAB2101858.1"/>
    </source>
</evidence>
<accession>A0ACB6FC16</accession>
<name>A0ACB6FC16_9PLEO</name>